<organism evidence="1">
    <name type="scientific">Bos indicus</name>
    <name type="common">Zebu</name>
    <dbReference type="NCBI Taxonomy" id="9915"/>
    <lineage>
        <taxon>Eukaryota</taxon>
        <taxon>Metazoa</taxon>
        <taxon>Chordata</taxon>
        <taxon>Craniata</taxon>
        <taxon>Vertebrata</taxon>
        <taxon>Euteleostomi</taxon>
        <taxon>Mammalia</taxon>
        <taxon>Eutheria</taxon>
        <taxon>Laurasiatheria</taxon>
        <taxon>Artiodactyla</taxon>
        <taxon>Ruminantia</taxon>
        <taxon>Pecora</taxon>
        <taxon>Bovidae</taxon>
        <taxon>Bovinae</taxon>
        <taxon>Bos</taxon>
    </lineage>
</organism>
<dbReference type="EMBL" id="EU931028">
    <property type="protein sequence ID" value="ACH57434.1"/>
    <property type="molecule type" value="Genomic_DNA"/>
</dbReference>
<reference evidence="1" key="1">
    <citation type="submission" date="2008-07" db="EMBL/GenBank/DDBJ databases">
        <authorList>
            <person name="Raja K.N."/>
            <person name="Gupta I.D."/>
            <person name="Kathiravan P."/>
            <person name="Archana V."/>
            <person name="Aggarwal R.A.K."/>
        </authorList>
    </citation>
    <scope>NUCLEOTIDE SEQUENCE</scope>
</reference>
<name>B5M1V4_BOSIN</name>
<feature type="non-terminal residue" evidence="1">
    <location>
        <position position="57"/>
    </location>
</feature>
<proteinExistence type="predicted"/>
<dbReference type="AlphaFoldDB" id="B5M1V4"/>
<feature type="non-terminal residue" evidence="1">
    <location>
        <position position="1"/>
    </location>
</feature>
<evidence type="ECO:0000313" key="1">
    <source>
        <dbReference type="EMBL" id="ACH57434.1"/>
    </source>
</evidence>
<protein>
    <submittedName>
        <fullName evidence="1">Lactoferrin</fullName>
    </submittedName>
</protein>
<sequence length="57" mass="6423">EIWKKQVSELPALWLSTRPEGPAVQRLCSWVFEDPLEGRFGAVPGLPLLDHLEEPQG</sequence>
<accession>B5M1V4</accession>